<reference evidence="1" key="1">
    <citation type="submission" date="2020-10" db="EMBL/GenBank/DDBJ databases">
        <authorList>
            <person name="Gilroy R."/>
        </authorList>
    </citation>
    <scope>NUCLEOTIDE SEQUENCE</scope>
    <source>
        <strain evidence="1">7293</strain>
    </source>
</reference>
<evidence type="ECO:0000313" key="2">
    <source>
        <dbReference type="Proteomes" id="UP000823615"/>
    </source>
</evidence>
<proteinExistence type="predicted"/>
<dbReference type="EMBL" id="JADIMT010000066">
    <property type="protein sequence ID" value="MBO8436372.1"/>
    <property type="molecule type" value="Genomic_DNA"/>
</dbReference>
<gene>
    <name evidence="1" type="ORF">IAA97_05290</name>
</gene>
<accession>A0A9D9H5Y0</accession>
<evidence type="ECO:0000313" key="1">
    <source>
        <dbReference type="EMBL" id="MBO8436372.1"/>
    </source>
</evidence>
<dbReference type="Proteomes" id="UP000823615">
    <property type="component" value="Unassembled WGS sequence"/>
</dbReference>
<protein>
    <submittedName>
        <fullName evidence="1">Uncharacterized protein</fullName>
    </submittedName>
</protein>
<name>A0A9D9H5Y0_9SPIO</name>
<dbReference type="AlphaFoldDB" id="A0A9D9H5Y0"/>
<comment type="caution">
    <text evidence="1">The sequence shown here is derived from an EMBL/GenBank/DDBJ whole genome shotgun (WGS) entry which is preliminary data.</text>
</comment>
<reference evidence="1" key="2">
    <citation type="journal article" date="2021" name="PeerJ">
        <title>Extensive microbial diversity within the chicken gut microbiome revealed by metagenomics and culture.</title>
        <authorList>
            <person name="Gilroy R."/>
            <person name="Ravi A."/>
            <person name="Getino M."/>
            <person name="Pursley I."/>
            <person name="Horton D.L."/>
            <person name="Alikhan N.F."/>
            <person name="Baker D."/>
            <person name="Gharbi K."/>
            <person name="Hall N."/>
            <person name="Watson M."/>
            <person name="Adriaenssens E.M."/>
            <person name="Foster-Nyarko E."/>
            <person name="Jarju S."/>
            <person name="Secka A."/>
            <person name="Antonio M."/>
            <person name="Oren A."/>
            <person name="Chaudhuri R.R."/>
            <person name="La Ragione R."/>
            <person name="Hildebrand F."/>
            <person name="Pallen M.J."/>
        </authorList>
    </citation>
    <scope>NUCLEOTIDE SEQUENCE</scope>
    <source>
        <strain evidence="1">7293</strain>
    </source>
</reference>
<sequence>MEEYTDWMNFAGISRQRSTALPSLSRDVIILVFVSKDLKSGSGSERR</sequence>
<organism evidence="1 2">
    <name type="scientific">Candidatus Ornithospirochaeta stercoripullorum</name>
    <dbReference type="NCBI Taxonomy" id="2840899"/>
    <lineage>
        <taxon>Bacteria</taxon>
        <taxon>Pseudomonadati</taxon>
        <taxon>Spirochaetota</taxon>
        <taxon>Spirochaetia</taxon>
        <taxon>Spirochaetales</taxon>
        <taxon>Spirochaetaceae</taxon>
        <taxon>Spirochaetaceae incertae sedis</taxon>
        <taxon>Candidatus Ornithospirochaeta</taxon>
    </lineage>
</organism>